<proteinExistence type="predicted"/>
<keyword evidence="6" id="KW-0175">Coiled coil</keyword>
<dbReference type="EMBL" id="VOFY01000020">
    <property type="protein sequence ID" value="KAA8581836.1"/>
    <property type="molecule type" value="Genomic_DNA"/>
</dbReference>
<gene>
    <name evidence="11" type="ORF">FQN60_008576</name>
</gene>
<evidence type="ECO:0000256" key="8">
    <source>
        <dbReference type="ARBA" id="ARBA00024833"/>
    </source>
</evidence>
<evidence type="ECO:0000256" key="5">
    <source>
        <dbReference type="ARBA" id="ARBA00023034"/>
    </source>
</evidence>
<evidence type="ECO:0000256" key="2">
    <source>
        <dbReference type="ARBA" id="ARBA00020370"/>
    </source>
</evidence>
<feature type="compositionally biased region" description="Basic and acidic residues" evidence="10">
    <location>
        <begin position="10"/>
        <end position="21"/>
    </location>
</feature>
<keyword evidence="7" id="KW-0472">Membrane</keyword>
<feature type="region of interest" description="Disordered" evidence="10">
    <location>
        <begin position="1"/>
        <end position="55"/>
    </location>
</feature>
<evidence type="ECO:0000256" key="7">
    <source>
        <dbReference type="ARBA" id="ARBA00023136"/>
    </source>
</evidence>
<dbReference type="Proteomes" id="UP000327493">
    <property type="component" value="Chromosome 20"/>
</dbReference>
<name>A0A5J5CMH3_9PERO</name>
<dbReference type="GO" id="GO:0031985">
    <property type="term" value="C:Golgi cisterna"/>
    <property type="evidence" value="ECO:0007669"/>
    <property type="project" value="TreeGrafter"/>
</dbReference>
<dbReference type="PANTHER" id="PTHR13815:SF7">
    <property type="entry name" value="GOLGIN SUBFAMILY A MEMBER 5"/>
    <property type="match status" value="1"/>
</dbReference>
<evidence type="ECO:0000256" key="9">
    <source>
        <dbReference type="ARBA" id="ARBA00032404"/>
    </source>
</evidence>
<organism evidence="11 12">
    <name type="scientific">Etheostoma spectabile</name>
    <name type="common">orangethroat darter</name>
    <dbReference type="NCBI Taxonomy" id="54343"/>
    <lineage>
        <taxon>Eukaryota</taxon>
        <taxon>Metazoa</taxon>
        <taxon>Chordata</taxon>
        <taxon>Craniata</taxon>
        <taxon>Vertebrata</taxon>
        <taxon>Euteleostomi</taxon>
        <taxon>Actinopterygii</taxon>
        <taxon>Neopterygii</taxon>
        <taxon>Teleostei</taxon>
        <taxon>Neoteleostei</taxon>
        <taxon>Acanthomorphata</taxon>
        <taxon>Eupercaria</taxon>
        <taxon>Perciformes</taxon>
        <taxon>Percoidei</taxon>
        <taxon>Percidae</taxon>
        <taxon>Etheostomatinae</taxon>
        <taxon>Etheostoma</taxon>
    </lineage>
</organism>
<keyword evidence="5" id="KW-0333">Golgi apparatus</keyword>
<accession>A0A5J5CMH3</accession>
<comment type="subcellular location">
    <subcellularLocation>
        <location evidence="1">Golgi apparatus membrane</location>
        <topology evidence="1">Single-pass type IV membrane protein</topology>
    </subcellularLocation>
</comment>
<evidence type="ECO:0000256" key="4">
    <source>
        <dbReference type="ARBA" id="ARBA00022989"/>
    </source>
</evidence>
<keyword evidence="12" id="KW-1185">Reference proteome</keyword>
<comment type="caution">
    <text evidence="11">The sequence shown here is derived from an EMBL/GenBank/DDBJ whole genome shotgun (WGS) entry which is preliminary data.</text>
</comment>
<dbReference type="GO" id="GO:0000301">
    <property type="term" value="P:retrograde transport, vesicle recycling within Golgi"/>
    <property type="evidence" value="ECO:0007669"/>
    <property type="project" value="TreeGrafter"/>
</dbReference>
<reference evidence="11 12" key="1">
    <citation type="submission" date="2019-08" db="EMBL/GenBank/DDBJ databases">
        <title>A chromosome-level genome assembly, high-density linkage maps, and genome scans reveal the genomic architecture of hybrid incompatibilities underlying speciation via character displacement in darters (Percidae: Etheostominae).</title>
        <authorList>
            <person name="Moran R.L."/>
            <person name="Catchen J.M."/>
            <person name="Fuller R.C."/>
        </authorList>
    </citation>
    <scope>NUCLEOTIDE SEQUENCE [LARGE SCALE GENOMIC DNA]</scope>
    <source>
        <strain evidence="11">EspeVRDwgs_2016</strain>
        <tissue evidence="11">Muscle</tissue>
    </source>
</reference>
<evidence type="ECO:0000256" key="10">
    <source>
        <dbReference type="SAM" id="MobiDB-lite"/>
    </source>
</evidence>
<dbReference type="PANTHER" id="PTHR13815">
    <property type="entry name" value="GOLGIN-84"/>
    <property type="match status" value="1"/>
</dbReference>
<feature type="compositionally biased region" description="Low complexity" evidence="10">
    <location>
        <begin position="249"/>
        <end position="260"/>
    </location>
</feature>
<dbReference type="InterPro" id="IPR019177">
    <property type="entry name" value="Golgin_subfamily_A_member_5"/>
</dbReference>
<evidence type="ECO:0000256" key="1">
    <source>
        <dbReference type="ARBA" id="ARBA00004409"/>
    </source>
</evidence>
<evidence type="ECO:0000313" key="11">
    <source>
        <dbReference type="EMBL" id="KAA8581836.1"/>
    </source>
</evidence>
<dbReference type="AlphaFoldDB" id="A0A5J5CMH3"/>
<dbReference type="GO" id="GO:0000139">
    <property type="term" value="C:Golgi membrane"/>
    <property type="evidence" value="ECO:0007669"/>
    <property type="project" value="UniProtKB-SubCell"/>
</dbReference>
<evidence type="ECO:0000256" key="6">
    <source>
        <dbReference type="ARBA" id="ARBA00023054"/>
    </source>
</evidence>
<dbReference type="GO" id="GO:0007030">
    <property type="term" value="P:Golgi organization"/>
    <property type="evidence" value="ECO:0007669"/>
    <property type="project" value="InterPro"/>
</dbReference>
<evidence type="ECO:0000256" key="3">
    <source>
        <dbReference type="ARBA" id="ARBA00022692"/>
    </source>
</evidence>
<sequence>MSSLSAHSIKTSEESSAKEQCQDTPESSDSGLAVPQEPLLPPPPPPTEEPQSHILSSLRLENQLLRSEVSSLNQEMASVIQRAKDLQDELNQARLRADRRNSEQSLTDRMLREHRSKVDDLTEALSAKDSQLAVLKIRLDEADQMLTSRSAALEEAQKERSRIMQDHTEGSSMQCQALETIQQRLREVELALRREQDNYRQMQSENAGRLSKVEAERQTLAETVTAAERRAAEERIRVEDLQLQLKSAKAAAEAAKQELQTTSTKLHASYNPKRS</sequence>
<protein>
    <recommendedName>
        <fullName evidence="2">Golgin subfamily A member 5</fullName>
    </recommendedName>
    <alternativeName>
        <fullName evidence="9">Golgin-84</fullName>
    </alternativeName>
</protein>
<feature type="compositionally biased region" description="Pro residues" evidence="10">
    <location>
        <begin position="38"/>
        <end position="48"/>
    </location>
</feature>
<keyword evidence="3" id="KW-0812">Transmembrane</keyword>
<feature type="region of interest" description="Disordered" evidence="10">
    <location>
        <begin position="249"/>
        <end position="275"/>
    </location>
</feature>
<comment type="function">
    <text evidence="8">Involved in maintaining Golgi structure. Stimulates the formation of Golgi stacks and ribbons. Involved in intra-Golgi retrograde transport.</text>
</comment>
<evidence type="ECO:0000313" key="12">
    <source>
        <dbReference type="Proteomes" id="UP000327493"/>
    </source>
</evidence>
<keyword evidence="4" id="KW-1133">Transmembrane helix</keyword>